<dbReference type="InterPro" id="IPR000891">
    <property type="entry name" value="PYR_CT"/>
</dbReference>
<dbReference type="Gene3D" id="3.20.20.70">
    <property type="entry name" value="Aldolase class I"/>
    <property type="match status" value="1"/>
</dbReference>
<evidence type="ECO:0000256" key="1">
    <source>
        <dbReference type="ARBA" id="ARBA00009405"/>
    </source>
</evidence>
<dbReference type="InterPro" id="IPR043594">
    <property type="entry name" value="HMGL"/>
</dbReference>
<evidence type="ECO:0000256" key="3">
    <source>
        <dbReference type="ARBA" id="ARBA00023239"/>
    </source>
</evidence>
<evidence type="ECO:0000313" key="5">
    <source>
        <dbReference type="EMBL" id="WRP17651.1"/>
    </source>
</evidence>
<keyword evidence="3 5" id="KW-0456">Lyase</keyword>
<sequence length="320" mass="33958">MPLRVPARVHIVEVGPRDGLQIEPRTLSTADKVALIDRLSGCGALEKIEAGSFVRPDLVPQMADSQEVFRAIRRRPPIRYTGLVGNSRGAERALEAGVDEIDFSVAASETFNRRNVRKGIDESLEELRRIVALAAPGRAPAPAVPVWVTISTAFGCPYEGEVPADRVLRLAEAALEAGAAGVVLADTTGMAYPTQVGELVRQAARLAGTPRLGLHFHNTRGAGLANVLAALDAGAVRFDGSIGGIGGCPFAPGATGNVCTEDMVHMLHAMGVETGIDLSCLVETARWLEGLLGRPLPGQVMRAGPRSRRYPVPEERPRAC</sequence>
<dbReference type="PANTHER" id="PTHR42738">
    <property type="entry name" value="HYDROXYMETHYLGLUTARYL-COA LYASE"/>
    <property type="match status" value="1"/>
</dbReference>
<keyword evidence="6" id="KW-1185">Reference proteome</keyword>
<gene>
    <name evidence="5" type="ORF">U7230_01125</name>
</gene>
<organism evidence="5 6">
    <name type="scientific">Carboxydichorda subterranea</name>
    <dbReference type="NCBI Taxonomy" id="3109565"/>
    <lineage>
        <taxon>Bacteria</taxon>
        <taxon>Bacillati</taxon>
        <taxon>Bacillota</taxon>
        <taxon>Limnochordia</taxon>
        <taxon>Limnochordales</taxon>
        <taxon>Geochordaceae</taxon>
        <taxon>Carboxydichorda</taxon>
    </lineage>
</organism>
<evidence type="ECO:0000259" key="4">
    <source>
        <dbReference type="PROSITE" id="PS50991"/>
    </source>
</evidence>
<accession>A0ABZ1BXW5</accession>
<feature type="domain" description="Pyruvate carboxyltransferase" evidence="4">
    <location>
        <begin position="9"/>
        <end position="282"/>
    </location>
</feature>
<dbReference type="PROSITE" id="PS50991">
    <property type="entry name" value="PYR_CT"/>
    <property type="match status" value="1"/>
</dbReference>
<proteinExistence type="inferred from homology"/>
<dbReference type="EMBL" id="CP141615">
    <property type="protein sequence ID" value="WRP17651.1"/>
    <property type="molecule type" value="Genomic_DNA"/>
</dbReference>
<evidence type="ECO:0000256" key="2">
    <source>
        <dbReference type="ARBA" id="ARBA00022723"/>
    </source>
</evidence>
<dbReference type="GO" id="GO:0016829">
    <property type="term" value="F:lyase activity"/>
    <property type="evidence" value="ECO:0007669"/>
    <property type="project" value="UniProtKB-KW"/>
</dbReference>
<dbReference type="NCBIfam" id="NF004283">
    <property type="entry name" value="PRK05692.1"/>
    <property type="match status" value="1"/>
</dbReference>
<dbReference type="Proteomes" id="UP001332192">
    <property type="component" value="Chromosome"/>
</dbReference>
<keyword evidence="2" id="KW-0479">Metal-binding</keyword>
<evidence type="ECO:0000313" key="6">
    <source>
        <dbReference type="Proteomes" id="UP001332192"/>
    </source>
</evidence>
<dbReference type="CDD" id="cd07938">
    <property type="entry name" value="DRE_TIM_HMGL"/>
    <property type="match status" value="1"/>
</dbReference>
<dbReference type="Pfam" id="PF00682">
    <property type="entry name" value="HMGL-like"/>
    <property type="match status" value="1"/>
</dbReference>
<name>A0ABZ1BXW5_9FIRM</name>
<reference evidence="5 6" key="1">
    <citation type="journal article" date="2024" name="Front. Microbiol.">
        <title>Novel thermophilic genera Geochorda gen. nov. and Carboxydochorda gen. nov. from the deep terrestrial subsurface reveal the ecophysiological diversity in the class Limnochordia.</title>
        <authorList>
            <person name="Karnachuk O.V."/>
            <person name="Lukina A.P."/>
            <person name="Avakyan M.R."/>
            <person name="Kadnikov V.V."/>
            <person name="Begmatov S."/>
            <person name="Beletsky A.V."/>
            <person name="Vlasova K.G."/>
            <person name="Novikov A.A."/>
            <person name="Shcherbakova V.A."/>
            <person name="Mardanov A.V."/>
            <person name="Ravin N.V."/>
        </authorList>
    </citation>
    <scope>NUCLEOTIDE SEQUENCE [LARGE SCALE GENOMIC DNA]</scope>
    <source>
        <strain evidence="5 6">L945</strain>
    </source>
</reference>
<protein>
    <submittedName>
        <fullName evidence="5">Hydroxymethylglutaryl-CoA lyase</fullName>
    </submittedName>
</protein>
<dbReference type="RefSeq" id="WP_324716921.1">
    <property type="nucleotide sequence ID" value="NZ_CP141615.1"/>
</dbReference>
<dbReference type="InterPro" id="IPR013785">
    <property type="entry name" value="Aldolase_TIM"/>
</dbReference>
<dbReference type="SUPFAM" id="SSF51569">
    <property type="entry name" value="Aldolase"/>
    <property type="match status" value="1"/>
</dbReference>
<comment type="similarity">
    <text evidence="1">Belongs to the HMG-CoA lyase family.</text>
</comment>
<dbReference type="PANTHER" id="PTHR42738:SF7">
    <property type="entry name" value="HYDROXYMETHYLGLUTARYL-COA LYASE"/>
    <property type="match status" value="1"/>
</dbReference>